<evidence type="ECO:0000313" key="1">
    <source>
        <dbReference type="EMBL" id="RCU50064.1"/>
    </source>
</evidence>
<dbReference type="EMBL" id="QPID01000005">
    <property type="protein sequence ID" value="RCU50064.1"/>
    <property type="molecule type" value="Genomic_DNA"/>
</dbReference>
<evidence type="ECO:0000313" key="2">
    <source>
        <dbReference type="Proteomes" id="UP000252558"/>
    </source>
</evidence>
<accession>A0A368NK89</accession>
<dbReference type="AlphaFoldDB" id="A0A368NK89"/>
<dbReference type="Proteomes" id="UP000252558">
    <property type="component" value="Unassembled WGS sequence"/>
</dbReference>
<proteinExistence type="predicted"/>
<keyword evidence="2" id="KW-1185">Reference proteome</keyword>
<gene>
    <name evidence="1" type="ORF">DU002_10645</name>
</gene>
<sequence>MILQASDNRAAQGRLFQTNRAINVLIEDLLIEGPRIESVDPSYIDALARAALVRGNPRTPFSSKSLIYPTSAAPNTDFNEIEDRRQIPYFLFIT</sequence>
<reference evidence="1 2" key="1">
    <citation type="submission" date="2018-07" db="EMBL/GenBank/DDBJ databases">
        <title>Corallincola holothuriorum sp. nov., a new facultative anaerobe isolated from sea cucumber Apostichopus japonicus.</title>
        <authorList>
            <person name="Xia H."/>
        </authorList>
    </citation>
    <scope>NUCLEOTIDE SEQUENCE [LARGE SCALE GENOMIC DNA]</scope>
    <source>
        <strain evidence="1 2">C4</strain>
    </source>
</reference>
<organism evidence="1 2">
    <name type="scientific">Corallincola holothuriorum</name>
    <dbReference type="NCBI Taxonomy" id="2282215"/>
    <lineage>
        <taxon>Bacteria</taxon>
        <taxon>Pseudomonadati</taxon>
        <taxon>Pseudomonadota</taxon>
        <taxon>Gammaproteobacteria</taxon>
        <taxon>Alteromonadales</taxon>
        <taxon>Psychromonadaceae</taxon>
        <taxon>Corallincola</taxon>
    </lineage>
</organism>
<name>A0A368NK89_9GAMM</name>
<comment type="caution">
    <text evidence="1">The sequence shown here is derived from an EMBL/GenBank/DDBJ whole genome shotgun (WGS) entry which is preliminary data.</text>
</comment>
<protein>
    <submittedName>
        <fullName evidence="1">Uncharacterized protein</fullName>
    </submittedName>
</protein>